<dbReference type="Proteomes" id="UP000747074">
    <property type="component" value="Unassembled WGS sequence"/>
</dbReference>
<comment type="caution">
    <text evidence="1">The sequence shown here is derived from an EMBL/GenBank/DDBJ whole genome shotgun (WGS) entry which is preliminary data.</text>
</comment>
<accession>A0A921I769</accession>
<feature type="non-terminal residue" evidence="1">
    <location>
        <position position="76"/>
    </location>
</feature>
<reference evidence="1" key="1">
    <citation type="journal article" date="2021" name="PeerJ">
        <title>Extensive microbial diversity within the chicken gut microbiome revealed by metagenomics and culture.</title>
        <authorList>
            <person name="Gilroy R."/>
            <person name="Ravi A."/>
            <person name="Getino M."/>
            <person name="Pursley I."/>
            <person name="Horton D.L."/>
            <person name="Alikhan N.F."/>
            <person name="Baker D."/>
            <person name="Gharbi K."/>
            <person name="Hall N."/>
            <person name="Watson M."/>
            <person name="Adriaenssens E.M."/>
            <person name="Foster-Nyarko E."/>
            <person name="Jarju S."/>
            <person name="Secka A."/>
            <person name="Antonio M."/>
            <person name="Oren A."/>
            <person name="Chaudhuri R.R."/>
            <person name="La Ragione R."/>
            <person name="Hildebrand F."/>
            <person name="Pallen M.J."/>
        </authorList>
    </citation>
    <scope>NUCLEOTIDE SEQUENCE</scope>
    <source>
        <strain evidence="1">CHK154-13316</strain>
    </source>
</reference>
<protein>
    <submittedName>
        <fullName evidence="1">Uncharacterized protein</fullName>
    </submittedName>
</protein>
<dbReference type="AlphaFoldDB" id="A0A921I769"/>
<proteinExistence type="predicted"/>
<organism evidence="1 2">
    <name type="scientific">Bacteroides xylanisolvens</name>
    <dbReference type="NCBI Taxonomy" id="371601"/>
    <lineage>
        <taxon>Bacteria</taxon>
        <taxon>Pseudomonadati</taxon>
        <taxon>Bacteroidota</taxon>
        <taxon>Bacteroidia</taxon>
        <taxon>Bacteroidales</taxon>
        <taxon>Bacteroidaceae</taxon>
        <taxon>Bacteroides</taxon>
    </lineage>
</organism>
<gene>
    <name evidence="1" type="ORF">K8V07_11725</name>
</gene>
<name>A0A921I769_9BACE</name>
<evidence type="ECO:0000313" key="1">
    <source>
        <dbReference type="EMBL" id="HJG12582.1"/>
    </source>
</evidence>
<sequence>MNWLNTNYILRAGVLSVLLLLPGLISATCKADTIINSYKDDSLRFIIKDDSIITFRTGDSIFTIIRADSVLPVAPK</sequence>
<dbReference type="EMBL" id="DYVL01000140">
    <property type="protein sequence ID" value="HJG12582.1"/>
    <property type="molecule type" value="Genomic_DNA"/>
</dbReference>
<reference evidence="1" key="2">
    <citation type="submission" date="2021-09" db="EMBL/GenBank/DDBJ databases">
        <authorList>
            <person name="Gilroy R."/>
        </authorList>
    </citation>
    <scope>NUCLEOTIDE SEQUENCE</scope>
    <source>
        <strain evidence="1">CHK154-13316</strain>
    </source>
</reference>
<evidence type="ECO:0000313" key="2">
    <source>
        <dbReference type="Proteomes" id="UP000747074"/>
    </source>
</evidence>